<reference evidence="1 2" key="1">
    <citation type="submission" date="2016-06" db="EMBL/GenBank/DDBJ databases">
        <title>Adaptive Radiation by Waves of Gene Transfer Leads to Fine-Scale Resource Partitioning in Marine Microbes.</title>
        <authorList>
            <person name="Hehemann J.-H."/>
            <person name="Arevalo P."/>
            <person name="Datta M.S."/>
            <person name="Yu X."/>
            <person name="Corzett C."/>
            <person name="Henschel A."/>
            <person name="Preheim S.P."/>
            <person name="Timberlake S."/>
            <person name="Alm E.J."/>
            <person name="Polz M.F."/>
        </authorList>
    </citation>
    <scope>NUCLEOTIDE SEQUENCE [LARGE SCALE GENOMIC DNA]</scope>
    <source>
        <strain evidence="1 2">FF50</strain>
        <plasmid evidence="1 2">unnamed1</plasmid>
    </source>
</reference>
<dbReference type="KEGG" id="vbr:A6E01_19970"/>
<protein>
    <submittedName>
        <fullName evidence="1">Uncharacterized protein</fullName>
    </submittedName>
</protein>
<sequence length="128" mass="13931">MKVFHKDLKVTTLAGEISWNDITEQVREALLESSVTEGVCVIQTAHATCSVTIIDETQTPNEGGTNPTKDNDQAITCPHTVACHIGYSETVIVRNGALNINSTCYLHAIDFDLDSDSERTFSIMIMGA</sequence>
<geneLocation type="plasmid" evidence="1 2">
    <name>unnamed1</name>
</geneLocation>
<dbReference type="InterPro" id="IPR035917">
    <property type="entry name" value="YjbQ-like_sf"/>
</dbReference>
<dbReference type="EMBL" id="CP016179">
    <property type="protein sequence ID" value="ANO35492.1"/>
    <property type="molecule type" value="Genomic_DNA"/>
</dbReference>
<keyword evidence="1" id="KW-0614">Plasmid</keyword>
<gene>
    <name evidence="1" type="ORF">A6E01_19970</name>
</gene>
<dbReference type="Gene3D" id="2.60.120.460">
    <property type="entry name" value="YjbQ-like"/>
    <property type="match status" value="1"/>
</dbReference>
<evidence type="ECO:0000313" key="1">
    <source>
        <dbReference type="EMBL" id="ANO35492.1"/>
    </source>
</evidence>
<dbReference type="AlphaFoldDB" id="A0AAN0XZR4"/>
<proteinExistence type="predicted"/>
<dbReference type="InterPro" id="IPR001602">
    <property type="entry name" value="UPF0047_YjbQ-like"/>
</dbReference>
<dbReference type="SUPFAM" id="SSF111038">
    <property type="entry name" value="YjbQ-like"/>
    <property type="match status" value="1"/>
</dbReference>
<dbReference type="RefSeq" id="WP_065211254.1">
    <property type="nucleotide sequence ID" value="NZ_CP016179.1"/>
</dbReference>
<dbReference type="Proteomes" id="UP000092018">
    <property type="component" value="Plasmid unnamed1"/>
</dbReference>
<dbReference type="Pfam" id="PF01894">
    <property type="entry name" value="YjbQ"/>
    <property type="match status" value="1"/>
</dbReference>
<organism evidence="1 2">
    <name type="scientific">Vibrio breoganii</name>
    <dbReference type="NCBI Taxonomy" id="553239"/>
    <lineage>
        <taxon>Bacteria</taxon>
        <taxon>Pseudomonadati</taxon>
        <taxon>Pseudomonadota</taxon>
        <taxon>Gammaproteobacteria</taxon>
        <taxon>Vibrionales</taxon>
        <taxon>Vibrionaceae</taxon>
        <taxon>Vibrio</taxon>
    </lineage>
</organism>
<evidence type="ECO:0000313" key="2">
    <source>
        <dbReference type="Proteomes" id="UP000092018"/>
    </source>
</evidence>
<accession>A0AAN0XZR4</accession>
<name>A0AAN0XZR4_9VIBR</name>